<dbReference type="RefSeq" id="WP_316699056.1">
    <property type="nucleotide sequence ID" value="NZ_CP136336.1"/>
</dbReference>
<proteinExistence type="predicted"/>
<keyword evidence="2" id="KW-1185">Reference proteome</keyword>
<name>A0ABZ0CNK4_9BURK</name>
<sequence length="116" mass="12243">MSVQVSEELVSAGIDAIFDEAKKKFGEVFVHAVSAIFDVLQLNETVALLAARTEGAGIGAHEISMAAATTMGAVVAHVLEMLPADQRKAAHDAAKSLMHVRSQVFIAASMKATQEH</sequence>
<dbReference type="EMBL" id="CP136336">
    <property type="protein sequence ID" value="WOB06557.1"/>
    <property type="molecule type" value="Genomic_DNA"/>
</dbReference>
<gene>
    <name evidence="1" type="ORF">RXV79_16685</name>
</gene>
<reference evidence="1 2" key="1">
    <citation type="submission" date="2023-10" db="EMBL/GenBank/DDBJ databases">
        <title>Bacteria for the degradation of biodegradable plastic PBAT(Polybutylene adipate terephthalate).</title>
        <authorList>
            <person name="Weon H.-Y."/>
            <person name="Yeon J."/>
        </authorList>
    </citation>
    <scope>NUCLEOTIDE SEQUENCE [LARGE SCALE GENOMIC DNA]</scope>
    <source>
        <strain evidence="1 2">SBD 7-3</strain>
    </source>
</reference>
<evidence type="ECO:0000313" key="2">
    <source>
        <dbReference type="Proteomes" id="UP001303946"/>
    </source>
</evidence>
<organism evidence="1 2">
    <name type="scientific">Piscinibacter gummiphilus</name>
    <dbReference type="NCBI Taxonomy" id="946333"/>
    <lineage>
        <taxon>Bacteria</taxon>
        <taxon>Pseudomonadati</taxon>
        <taxon>Pseudomonadota</taxon>
        <taxon>Betaproteobacteria</taxon>
        <taxon>Burkholderiales</taxon>
        <taxon>Sphaerotilaceae</taxon>
        <taxon>Piscinibacter</taxon>
    </lineage>
</organism>
<protein>
    <submittedName>
        <fullName evidence="1">Uncharacterized protein</fullName>
    </submittedName>
</protein>
<evidence type="ECO:0000313" key="1">
    <source>
        <dbReference type="EMBL" id="WOB06557.1"/>
    </source>
</evidence>
<dbReference type="Proteomes" id="UP001303946">
    <property type="component" value="Chromosome"/>
</dbReference>
<accession>A0ABZ0CNK4</accession>